<accession>A0A5Q6RWS1</accession>
<feature type="region of interest" description="Disordered" evidence="1">
    <location>
        <begin position="1"/>
        <end position="70"/>
    </location>
</feature>
<evidence type="ECO:0000313" key="2">
    <source>
        <dbReference type="EMBL" id="KAA1422522.1"/>
    </source>
</evidence>
<evidence type="ECO:0000313" key="3">
    <source>
        <dbReference type="Proteomes" id="UP000307768"/>
    </source>
</evidence>
<name>A0A5Q6RWS1_9ACTN</name>
<reference evidence="2 3" key="1">
    <citation type="submission" date="2019-09" db="EMBL/GenBank/DDBJ databases">
        <title>Mumia zhuanghuii sp. nov. isolated from the intestinal contents of plateau pika (Ochotona curzoniae) in the Qinghai-Tibet plateau of China.</title>
        <authorList>
            <person name="Tian Z."/>
        </authorList>
    </citation>
    <scope>NUCLEOTIDE SEQUENCE [LARGE SCALE GENOMIC DNA]</scope>
    <source>
        <strain evidence="3">350</strain>
    </source>
</reference>
<comment type="caution">
    <text evidence="2">The sequence shown here is derived from an EMBL/GenBank/DDBJ whole genome shotgun (WGS) entry which is preliminary data.</text>
</comment>
<dbReference type="AlphaFoldDB" id="A0A5Q6RWS1"/>
<organism evidence="2 3">
    <name type="scientific">Mumia zhuanghuii</name>
    <dbReference type="NCBI Taxonomy" id="2585211"/>
    <lineage>
        <taxon>Bacteria</taxon>
        <taxon>Bacillati</taxon>
        <taxon>Actinomycetota</taxon>
        <taxon>Actinomycetes</taxon>
        <taxon>Propionibacteriales</taxon>
        <taxon>Nocardioidaceae</taxon>
        <taxon>Mumia</taxon>
    </lineage>
</organism>
<protein>
    <submittedName>
        <fullName evidence="2">Uncharacterized protein</fullName>
    </submittedName>
</protein>
<dbReference type="EMBL" id="VDFQ02000004">
    <property type="protein sequence ID" value="KAA1422522.1"/>
    <property type="molecule type" value="Genomic_DNA"/>
</dbReference>
<feature type="compositionally biased region" description="Basic residues" evidence="1">
    <location>
        <begin position="24"/>
        <end position="70"/>
    </location>
</feature>
<gene>
    <name evidence="2" type="ORF">FE697_013130</name>
</gene>
<sequence>MRSPGRRRAGPPGRCSPPAPRTPPCRRRSRRRLVRSTRPRPRWPTKGAHRPCGLRRPRRSGCSRPRRRHP</sequence>
<feature type="compositionally biased region" description="Pro residues" evidence="1">
    <location>
        <begin position="14"/>
        <end position="23"/>
    </location>
</feature>
<dbReference type="Proteomes" id="UP000307768">
    <property type="component" value="Unassembled WGS sequence"/>
</dbReference>
<evidence type="ECO:0000256" key="1">
    <source>
        <dbReference type="SAM" id="MobiDB-lite"/>
    </source>
</evidence>
<proteinExistence type="predicted"/>